<evidence type="ECO:0000256" key="4">
    <source>
        <dbReference type="ARBA" id="ARBA00022692"/>
    </source>
</evidence>
<evidence type="ECO:0000256" key="8">
    <source>
        <dbReference type="SAM" id="Phobius"/>
    </source>
</evidence>
<dbReference type="AlphaFoldDB" id="A0A6J7IS43"/>
<evidence type="ECO:0000256" key="1">
    <source>
        <dbReference type="ARBA" id="ARBA00004651"/>
    </source>
</evidence>
<proteinExistence type="predicted"/>
<gene>
    <name evidence="9" type="ORF">UFOPK3610_02035</name>
</gene>
<evidence type="ECO:0000256" key="5">
    <source>
        <dbReference type="ARBA" id="ARBA00022989"/>
    </source>
</evidence>
<feature type="transmembrane region" description="Helical" evidence="8">
    <location>
        <begin position="161"/>
        <end position="181"/>
    </location>
</feature>
<protein>
    <submittedName>
        <fullName evidence="9">Unannotated protein</fullName>
    </submittedName>
</protein>
<dbReference type="InterPro" id="IPR018584">
    <property type="entry name" value="GT87"/>
</dbReference>
<evidence type="ECO:0000256" key="2">
    <source>
        <dbReference type="ARBA" id="ARBA00022475"/>
    </source>
</evidence>
<feature type="transmembrane region" description="Helical" evidence="8">
    <location>
        <begin position="132"/>
        <end position="154"/>
    </location>
</feature>
<feature type="transmembrane region" description="Helical" evidence="8">
    <location>
        <begin position="201"/>
        <end position="220"/>
    </location>
</feature>
<keyword evidence="3" id="KW-0808">Transferase</keyword>
<dbReference type="EMBL" id="CAFBMR010000161">
    <property type="protein sequence ID" value="CAB4932997.1"/>
    <property type="molecule type" value="Genomic_DNA"/>
</dbReference>
<evidence type="ECO:0000313" key="9">
    <source>
        <dbReference type="EMBL" id="CAB4932997.1"/>
    </source>
</evidence>
<dbReference type="GO" id="GO:0016758">
    <property type="term" value="F:hexosyltransferase activity"/>
    <property type="evidence" value="ECO:0007669"/>
    <property type="project" value="InterPro"/>
</dbReference>
<feature type="transmembrane region" description="Helical" evidence="8">
    <location>
        <begin position="7"/>
        <end position="31"/>
    </location>
</feature>
<evidence type="ECO:0000256" key="3">
    <source>
        <dbReference type="ARBA" id="ARBA00022679"/>
    </source>
</evidence>
<reference evidence="9" key="1">
    <citation type="submission" date="2020-05" db="EMBL/GenBank/DDBJ databases">
        <authorList>
            <person name="Chiriac C."/>
            <person name="Salcher M."/>
            <person name="Ghai R."/>
            <person name="Kavagutti S V."/>
        </authorList>
    </citation>
    <scope>NUCLEOTIDE SEQUENCE</scope>
</reference>
<dbReference type="GO" id="GO:0005886">
    <property type="term" value="C:plasma membrane"/>
    <property type="evidence" value="ECO:0007669"/>
    <property type="project" value="UniProtKB-SubCell"/>
</dbReference>
<name>A0A6J7IS43_9ZZZZ</name>
<dbReference type="Pfam" id="PF09594">
    <property type="entry name" value="GT87"/>
    <property type="match status" value="1"/>
</dbReference>
<organism evidence="9">
    <name type="scientific">freshwater metagenome</name>
    <dbReference type="NCBI Taxonomy" id="449393"/>
    <lineage>
        <taxon>unclassified sequences</taxon>
        <taxon>metagenomes</taxon>
        <taxon>ecological metagenomes</taxon>
    </lineage>
</organism>
<keyword evidence="4 8" id="KW-0812">Transmembrane</keyword>
<sequence>MVALAPGIILCAFINWDMIPVAFTALAMMLWARKHPLWAGILLGLAISAKFYPLILLGPWLLLAIRSSRLKQFWWLLLGTVASWLVVNLPFILANFDGWFYFYKFSQTRGQDFGSIWYASNLLGLPPILPEWLNIVATGSFLVLCVAIGVMIFATPRRPRLAQVLFLVVAAFCLTNKVYSPQYVMWLIPLAVMARPRWRDFLIWQVGEAAYFAAVWWFLAGYDGGKGLTQQWYAVFVFVHVLATAWFAAMVIRDMFNPRFDPVRTDGRVEDRDDPGGGCFDGAPDRVAMPSARPAAGRHAAAV</sequence>
<keyword evidence="5 8" id="KW-1133">Transmembrane helix</keyword>
<accession>A0A6J7IS43</accession>
<evidence type="ECO:0000256" key="7">
    <source>
        <dbReference type="SAM" id="MobiDB-lite"/>
    </source>
</evidence>
<keyword evidence="2" id="KW-1003">Cell membrane</keyword>
<feature type="region of interest" description="Disordered" evidence="7">
    <location>
        <begin position="267"/>
        <end position="303"/>
    </location>
</feature>
<comment type="subcellular location">
    <subcellularLocation>
        <location evidence="1">Cell membrane</location>
        <topology evidence="1">Multi-pass membrane protein</topology>
    </subcellularLocation>
</comment>
<keyword evidence="6 8" id="KW-0472">Membrane</keyword>
<feature type="transmembrane region" description="Helical" evidence="8">
    <location>
        <begin position="74"/>
        <end position="96"/>
    </location>
</feature>
<feature type="transmembrane region" description="Helical" evidence="8">
    <location>
        <begin position="37"/>
        <end position="62"/>
    </location>
</feature>
<feature type="compositionally biased region" description="Low complexity" evidence="7">
    <location>
        <begin position="292"/>
        <end position="303"/>
    </location>
</feature>
<evidence type="ECO:0000256" key="6">
    <source>
        <dbReference type="ARBA" id="ARBA00023136"/>
    </source>
</evidence>
<feature type="transmembrane region" description="Helical" evidence="8">
    <location>
        <begin position="232"/>
        <end position="252"/>
    </location>
</feature>